<evidence type="ECO:0000313" key="2">
    <source>
        <dbReference type="Proteomes" id="UP001336314"/>
    </source>
</evidence>
<comment type="caution">
    <text evidence="1">The sequence shown here is derived from an EMBL/GenBank/DDBJ whole genome shotgun (WGS) entry which is preliminary data.</text>
</comment>
<organism evidence="1 2">
    <name type="scientific">Alkalimonas cellulosilytica</name>
    <dbReference type="NCBI Taxonomy" id="3058395"/>
    <lineage>
        <taxon>Bacteria</taxon>
        <taxon>Pseudomonadati</taxon>
        <taxon>Pseudomonadota</taxon>
        <taxon>Gammaproteobacteria</taxon>
        <taxon>Alkalimonas</taxon>
    </lineage>
</organism>
<keyword evidence="2" id="KW-1185">Reference proteome</keyword>
<proteinExistence type="predicted"/>
<sequence length="201" mass="22749">MSSKRIKPSKQGELDGACGFYAIVNAIRSLEPELSADELFTQVLKAYLLDGDPMSFVNGTRRGSIKNTLSRVISYLHENFYFTNNYSGREYNFVMKIPFWQLNKKPTRKEVLEIIKSANSKAGTVCIIGYDYNCGYDDYAHWSVITNSDENGVRFFDSSGESEFISFDLIRVDSVQSSNASRPYNIISGDIFVLCRCDLSL</sequence>
<dbReference type="EMBL" id="JAUHLI010000033">
    <property type="protein sequence ID" value="MEE2003362.1"/>
    <property type="molecule type" value="Genomic_DNA"/>
</dbReference>
<gene>
    <name evidence="1" type="ORF">QWY20_18105</name>
</gene>
<dbReference type="Proteomes" id="UP001336314">
    <property type="component" value="Unassembled WGS sequence"/>
</dbReference>
<evidence type="ECO:0008006" key="3">
    <source>
        <dbReference type="Google" id="ProtNLM"/>
    </source>
</evidence>
<reference evidence="1 2" key="1">
    <citation type="submission" date="2023-07" db="EMBL/GenBank/DDBJ databases">
        <title>Alkalimonas sp., MEB108 novel, alkaliphilic bacterium isolated from Lonar Lake, India.</title>
        <authorList>
            <person name="Joshi A."/>
            <person name="Thite S."/>
        </authorList>
    </citation>
    <scope>NUCLEOTIDE SEQUENCE [LARGE SCALE GENOMIC DNA]</scope>
    <source>
        <strain evidence="1 2">MEB108</strain>
    </source>
</reference>
<protein>
    <recommendedName>
        <fullName evidence="3">Peptidase C39-like domain-containing protein</fullName>
    </recommendedName>
</protein>
<dbReference type="RefSeq" id="WP_330130383.1">
    <property type="nucleotide sequence ID" value="NZ_JAUHLI010000033.1"/>
</dbReference>
<name>A0ABU7JAJ2_9GAMM</name>
<accession>A0ABU7JAJ2</accession>
<evidence type="ECO:0000313" key="1">
    <source>
        <dbReference type="EMBL" id="MEE2003362.1"/>
    </source>
</evidence>